<evidence type="ECO:0000256" key="2">
    <source>
        <dbReference type="SAM" id="MobiDB-lite"/>
    </source>
</evidence>
<comment type="caution">
    <text evidence="4">The sequence shown here is derived from an EMBL/GenBank/DDBJ whole genome shotgun (WGS) entry which is preliminary data.</text>
</comment>
<reference evidence="4 5" key="1">
    <citation type="submission" date="2018-07" db="EMBL/GenBank/DDBJ databases">
        <title>Thalassococcus profundi sp. nov., a marine bacterium isolated from deep seawater of Okinawa Trough.</title>
        <authorList>
            <person name="Yu M."/>
        </authorList>
    </citation>
    <scope>NUCLEOTIDE SEQUENCE [LARGE SCALE GENOMIC DNA]</scope>
    <source>
        <strain evidence="4 5">WRAS1</strain>
    </source>
</reference>
<dbReference type="Gene3D" id="3.40.1690.10">
    <property type="entry name" value="secretion proteins EscU"/>
    <property type="match status" value="1"/>
</dbReference>
<dbReference type="RefSeq" id="WP_114509189.1">
    <property type="nucleotide sequence ID" value="NZ_QPMK01000001.1"/>
</dbReference>
<dbReference type="PANTHER" id="PTHR30531:SF12">
    <property type="entry name" value="FLAGELLAR BIOSYNTHETIC PROTEIN FLHB"/>
    <property type="match status" value="1"/>
</dbReference>
<keyword evidence="3" id="KW-1133">Transmembrane helix</keyword>
<keyword evidence="4" id="KW-0969">Cilium</keyword>
<keyword evidence="4" id="KW-0966">Cell projection</keyword>
<feature type="compositionally biased region" description="Basic and acidic residues" evidence="2">
    <location>
        <begin position="7"/>
        <end position="24"/>
    </location>
</feature>
<dbReference type="EMBL" id="QPMK01000001">
    <property type="protein sequence ID" value="RDD68209.1"/>
    <property type="molecule type" value="Genomic_DNA"/>
</dbReference>
<evidence type="ECO:0000256" key="1">
    <source>
        <dbReference type="ARBA" id="ARBA00010690"/>
    </source>
</evidence>
<feature type="transmembrane region" description="Helical" evidence="3">
    <location>
        <begin position="33"/>
        <end position="54"/>
    </location>
</feature>
<feature type="transmembrane region" description="Helical" evidence="3">
    <location>
        <begin position="85"/>
        <end position="112"/>
    </location>
</feature>
<evidence type="ECO:0000313" key="5">
    <source>
        <dbReference type="Proteomes" id="UP000253977"/>
    </source>
</evidence>
<dbReference type="Pfam" id="PF01312">
    <property type="entry name" value="Bac_export_2"/>
    <property type="match status" value="1"/>
</dbReference>
<dbReference type="AlphaFoldDB" id="A0A369TSE8"/>
<keyword evidence="5" id="KW-1185">Reference proteome</keyword>
<keyword evidence="3" id="KW-0812">Transmembrane</keyword>
<proteinExistence type="inferred from homology"/>
<keyword evidence="4" id="KW-0282">Flagellum</keyword>
<comment type="similarity">
    <text evidence="1">Belongs to the type III secretion exporter family.</text>
</comment>
<dbReference type="PANTHER" id="PTHR30531">
    <property type="entry name" value="FLAGELLAR BIOSYNTHETIC PROTEIN FLHB"/>
    <property type="match status" value="1"/>
</dbReference>
<feature type="transmembrane region" description="Helical" evidence="3">
    <location>
        <begin position="152"/>
        <end position="171"/>
    </location>
</feature>
<protein>
    <submittedName>
        <fullName evidence="4">Flagellar biosynthesis protein FlhB</fullName>
    </submittedName>
</protein>
<keyword evidence="3" id="KW-0472">Membrane</keyword>
<dbReference type="InterPro" id="IPR029025">
    <property type="entry name" value="T3SS_substrate_exporter_C"/>
</dbReference>
<dbReference type="OrthoDB" id="9807950at2"/>
<dbReference type="GO" id="GO:0005886">
    <property type="term" value="C:plasma membrane"/>
    <property type="evidence" value="ECO:0007669"/>
    <property type="project" value="TreeGrafter"/>
</dbReference>
<accession>A0A369TSE8</accession>
<feature type="region of interest" description="Disordered" evidence="2">
    <location>
        <begin position="1"/>
        <end position="24"/>
    </location>
</feature>
<gene>
    <name evidence="4" type="ORF">DU478_01700</name>
</gene>
<evidence type="ECO:0000256" key="3">
    <source>
        <dbReference type="SAM" id="Phobius"/>
    </source>
</evidence>
<sequence>MSESDDTEKTHEPSPHKLEEARKKGEIARSPDTLVAVGYAGMAMIALMLGKASLTAFGDALLPLIDHPERLVADFFDGPSDGPTAALAGGVLTAVLPWFLVPGILVLATLLATRGLLFTPSKLAFKGSRLSLIQNAKNKFGRGGLFEFAKSFTKLAVYSAALALFLTAYMSEIVGSPQAGPGPVLALFGHLTLQFLAVVVVIAAAIGTIDFVWQRHEHLRKNRMSHKELRDEFKNTEGDPEMKHERRQRGQEIAMNRMMADVPKASVIIVNPTHYAVALKWDRGQGGAPVCLAKGVDAVAVRIREAAQEAGIPIHEDPPTARSLYASVDIGQQIAPDLYRPVAAAIRFAEDMRQKAKRGVWR</sequence>
<feature type="transmembrane region" description="Helical" evidence="3">
    <location>
        <begin position="191"/>
        <end position="213"/>
    </location>
</feature>
<organism evidence="4 5">
    <name type="scientific">Thalassococcus profundi</name>
    <dbReference type="NCBI Taxonomy" id="2282382"/>
    <lineage>
        <taxon>Bacteria</taxon>
        <taxon>Pseudomonadati</taxon>
        <taxon>Pseudomonadota</taxon>
        <taxon>Alphaproteobacteria</taxon>
        <taxon>Rhodobacterales</taxon>
        <taxon>Roseobacteraceae</taxon>
        <taxon>Thalassococcus</taxon>
    </lineage>
</organism>
<dbReference type="InterPro" id="IPR006135">
    <property type="entry name" value="T3SS_substrate_exporter"/>
</dbReference>
<evidence type="ECO:0000313" key="4">
    <source>
        <dbReference type="EMBL" id="RDD68209.1"/>
    </source>
</evidence>
<dbReference type="Proteomes" id="UP000253977">
    <property type="component" value="Unassembled WGS sequence"/>
</dbReference>
<dbReference type="SUPFAM" id="SSF160544">
    <property type="entry name" value="EscU C-terminal domain-like"/>
    <property type="match status" value="1"/>
</dbReference>
<name>A0A369TSE8_9RHOB</name>
<dbReference type="GO" id="GO:0009306">
    <property type="term" value="P:protein secretion"/>
    <property type="evidence" value="ECO:0007669"/>
    <property type="project" value="InterPro"/>
</dbReference>
<dbReference type="PRINTS" id="PR00950">
    <property type="entry name" value="TYPE3IMSPROT"/>
</dbReference>